<dbReference type="GO" id="GO:0003677">
    <property type="term" value="F:DNA binding"/>
    <property type="evidence" value="ECO:0007669"/>
    <property type="project" value="UniProtKB-KW"/>
</dbReference>
<dbReference type="PANTHER" id="PTHR40661">
    <property type="match status" value="1"/>
</dbReference>
<dbReference type="Gene3D" id="2.10.109.10">
    <property type="entry name" value="Umud Fragment, subunit A"/>
    <property type="match status" value="1"/>
</dbReference>
<keyword evidence="2" id="KW-0238">DNA-binding</keyword>
<evidence type="ECO:0000256" key="2">
    <source>
        <dbReference type="ARBA" id="ARBA00023125"/>
    </source>
</evidence>
<dbReference type="SUPFAM" id="SSF51306">
    <property type="entry name" value="LexA/Signal peptidase"/>
    <property type="match status" value="1"/>
</dbReference>
<evidence type="ECO:0000256" key="1">
    <source>
        <dbReference type="ARBA" id="ARBA00023015"/>
    </source>
</evidence>
<sequence length="242" mass="26840">MKKTTFTERLNLAMKMRGFTQAELGEAVGMAQPSVWKLTSGKAQSSRKAVEIAKALNIDPVWLTTGEGVQPDFISNNDEKAKDGTPIDQLKSREVDVWDSKTPLNDDEVEVPYYKSIELAAGHGSNGGSDSNGYKLRFSKSTLRRYGISAKDVASFPVHGDSMSPVIPNGSTVFVNQADHRIVDGGIYFIEQDGLLRIKMLYRQPGKLIIKSYNSIDFPDEEADPKDVKIIGRIFNWSVMAY</sequence>
<gene>
    <name evidence="5" type="ORF">JRA39_000647</name>
</gene>
<dbReference type="SMART" id="SM00530">
    <property type="entry name" value="HTH_XRE"/>
    <property type="match status" value="1"/>
</dbReference>
<proteinExistence type="predicted"/>
<evidence type="ECO:0000313" key="5">
    <source>
        <dbReference type="EMBL" id="EMP9431638.1"/>
    </source>
</evidence>
<dbReference type="PANTHER" id="PTHR40661:SF2">
    <property type="entry name" value="HTH-TYPE TRANSCRIPTIONAL REGULATOR PRTR"/>
    <property type="match status" value="1"/>
</dbReference>
<protein>
    <submittedName>
        <fullName evidence="5">Helix-turn-helix transcriptional regulator</fullName>
    </submittedName>
</protein>
<reference evidence="5" key="1">
    <citation type="submission" date="2024-02" db="EMBL/GenBank/DDBJ databases">
        <authorList>
            <consortium name="Clinical and Environmental Microbiology Branch: Whole genome sequencing antimicrobial resistance pathogens in the healthcare setting"/>
        </authorList>
    </citation>
    <scope>NUCLEOTIDE SEQUENCE</scope>
    <source>
        <strain evidence="5">2020GO-00142</strain>
    </source>
</reference>
<dbReference type="CDD" id="cd06529">
    <property type="entry name" value="S24_LexA-like"/>
    <property type="match status" value="1"/>
</dbReference>
<organism evidence="5">
    <name type="scientific">Providencia stuartii</name>
    <dbReference type="NCBI Taxonomy" id="588"/>
    <lineage>
        <taxon>Bacteria</taxon>
        <taxon>Pseudomonadati</taxon>
        <taxon>Pseudomonadota</taxon>
        <taxon>Gammaproteobacteria</taxon>
        <taxon>Enterobacterales</taxon>
        <taxon>Morganellaceae</taxon>
        <taxon>Providencia</taxon>
    </lineage>
</organism>
<keyword evidence="3" id="KW-0804">Transcription</keyword>
<dbReference type="Gene3D" id="1.10.260.40">
    <property type="entry name" value="lambda repressor-like DNA-binding domains"/>
    <property type="match status" value="1"/>
</dbReference>
<evidence type="ECO:0000256" key="3">
    <source>
        <dbReference type="ARBA" id="ARBA00023163"/>
    </source>
</evidence>
<dbReference type="RefSeq" id="WP_163762129.1">
    <property type="nucleotide sequence ID" value="NZ_CP048621.1"/>
</dbReference>
<dbReference type="EMBL" id="AAZDVE040000003">
    <property type="protein sequence ID" value="EMP9431638.1"/>
    <property type="molecule type" value="Genomic_DNA"/>
</dbReference>
<dbReference type="InterPro" id="IPR001387">
    <property type="entry name" value="Cro/C1-type_HTH"/>
</dbReference>
<feature type="domain" description="HTH cro/C1-type" evidence="4">
    <location>
        <begin position="10"/>
        <end position="63"/>
    </location>
</feature>
<dbReference type="Pfam" id="PF01381">
    <property type="entry name" value="HTH_3"/>
    <property type="match status" value="1"/>
</dbReference>
<keyword evidence="1" id="KW-0805">Transcription regulation</keyword>
<dbReference type="PROSITE" id="PS50943">
    <property type="entry name" value="HTH_CROC1"/>
    <property type="match status" value="1"/>
</dbReference>
<evidence type="ECO:0000259" key="4">
    <source>
        <dbReference type="PROSITE" id="PS50943"/>
    </source>
</evidence>
<dbReference type="InterPro" id="IPR015927">
    <property type="entry name" value="Peptidase_S24_S26A/B/C"/>
</dbReference>
<dbReference type="CDD" id="cd00093">
    <property type="entry name" value="HTH_XRE"/>
    <property type="match status" value="1"/>
</dbReference>
<dbReference type="SUPFAM" id="SSF47413">
    <property type="entry name" value="lambda repressor-like DNA-binding domains"/>
    <property type="match status" value="1"/>
</dbReference>
<dbReference type="Pfam" id="PF00717">
    <property type="entry name" value="Peptidase_S24"/>
    <property type="match status" value="1"/>
</dbReference>
<dbReference type="InterPro" id="IPR039418">
    <property type="entry name" value="LexA-like"/>
</dbReference>
<dbReference type="AlphaFoldDB" id="A0AAI9MV34"/>
<name>A0AAI9MV34_PROST</name>
<dbReference type="InterPro" id="IPR010982">
    <property type="entry name" value="Lambda_DNA-bd_dom_sf"/>
</dbReference>
<comment type="caution">
    <text evidence="5">The sequence shown here is derived from an EMBL/GenBank/DDBJ whole genome shotgun (WGS) entry which is preliminary data.</text>
</comment>
<dbReference type="InterPro" id="IPR036286">
    <property type="entry name" value="LexA/Signal_pep-like_sf"/>
</dbReference>
<accession>A0AAI9MV34</accession>